<accession>A0A7X2ZAV2</accession>
<comment type="similarity">
    <text evidence="8">Belongs to the binding-protein-dependent transport system permease family. LivHM subfamily.</text>
</comment>
<dbReference type="Proteomes" id="UP000450917">
    <property type="component" value="Unassembled WGS sequence"/>
</dbReference>
<dbReference type="GO" id="GO:0022857">
    <property type="term" value="F:transmembrane transporter activity"/>
    <property type="evidence" value="ECO:0007669"/>
    <property type="project" value="InterPro"/>
</dbReference>
<organism evidence="10 11">
    <name type="scientific">Paenibacillus validus</name>
    <dbReference type="NCBI Taxonomy" id="44253"/>
    <lineage>
        <taxon>Bacteria</taxon>
        <taxon>Bacillati</taxon>
        <taxon>Bacillota</taxon>
        <taxon>Bacilli</taxon>
        <taxon>Bacillales</taxon>
        <taxon>Paenibacillaceae</taxon>
        <taxon>Paenibacillus</taxon>
    </lineage>
</organism>
<dbReference type="EMBL" id="WNZX01000006">
    <property type="protein sequence ID" value="MUG70925.1"/>
    <property type="molecule type" value="Genomic_DNA"/>
</dbReference>
<feature type="transmembrane region" description="Helical" evidence="9">
    <location>
        <begin position="34"/>
        <end position="51"/>
    </location>
</feature>
<keyword evidence="4 9" id="KW-0812">Transmembrane</keyword>
<feature type="transmembrane region" description="Helical" evidence="9">
    <location>
        <begin position="144"/>
        <end position="161"/>
    </location>
</feature>
<feature type="transmembrane region" description="Helical" evidence="9">
    <location>
        <begin position="57"/>
        <end position="76"/>
    </location>
</feature>
<keyword evidence="6 9" id="KW-1133">Transmembrane helix</keyword>
<evidence type="ECO:0000256" key="3">
    <source>
        <dbReference type="ARBA" id="ARBA00022475"/>
    </source>
</evidence>
<dbReference type="PANTHER" id="PTHR11795">
    <property type="entry name" value="BRANCHED-CHAIN AMINO ACID TRANSPORT SYSTEM PERMEASE PROTEIN LIVH"/>
    <property type="match status" value="1"/>
</dbReference>
<feature type="transmembrane region" description="Helical" evidence="9">
    <location>
        <begin position="256"/>
        <end position="279"/>
    </location>
</feature>
<sequence>MSQALVHGILMGSVYGLIALGLTLIFGIMKVINFGHGSFLMIAMFLSYFGITSLGLHPYVSLLIVVPAMFLIGYGVNKFLVQPVLNKEADVREPVGALLLTASVSIVLDNGILATFGGDYRTIKTSFSDATVTFLGVTNGLSRVYAFVLCIIVTAIFYWIMNKTEIGRQIRAVGQDRNAAKLMGINIGKTFNIAFGMGMALLGTAGVALLPFNQLYPTIGGLFGTTAFVTVVLGGLGSIPGAIIGGLLIGIVESVATLYVAQTLAPAFVLFGFLLFLTIRPSGLFGSPHDW</sequence>
<evidence type="ECO:0000256" key="7">
    <source>
        <dbReference type="ARBA" id="ARBA00023136"/>
    </source>
</evidence>
<comment type="subcellular location">
    <subcellularLocation>
        <location evidence="1">Cell membrane</location>
        <topology evidence="1">Multi-pass membrane protein</topology>
    </subcellularLocation>
</comment>
<dbReference type="InterPro" id="IPR001851">
    <property type="entry name" value="ABC_transp_permease"/>
</dbReference>
<gene>
    <name evidence="10" type="ORF">GNP93_09555</name>
</gene>
<reference evidence="10 11" key="1">
    <citation type="submission" date="2019-11" db="EMBL/GenBank/DDBJ databases">
        <title>Draft genome sequences of five Paenibacillus species of dairy origin.</title>
        <authorList>
            <person name="Olajide A.M."/>
            <person name="Chen S."/>
            <person name="Lapointe G."/>
        </authorList>
    </citation>
    <scope>NUCLEOTIDE SEQUENCE [LARGE SCALE GENOMIC DNA]</scope>
    <source>
        <strain evidence="10 11">2CS3</strain>
    </source>
</reference>
<dbReference type="AlphaFoldDB" id="A0A7X2ZAV2"/>
<evidence type="ECO:0000313" key="11">
    <source>
        <dbReference type="Proteomes" id="UP000450917"/>
    </source>
</evidence>
<comment type="caution">
    <text evidence="10">The sequence shown here is derived from an EMBL/GenBank/DDBJ whole genome shotgun (WGS) entry which is preliminary data.</text>
</comment>
<protein>
    <submittedName>
        <fullName evidence="10">Branched-chain amino acid ABC transporter permease</fullName>
    </submittedName>
</protein>
<feature type="transmembrane region" description="Helical" evidence="9">
    <location>
        <begin position="191"/>
        <end position="210"/>
    </location>
</feature>
<keyword evidence="11" id="KW-1185">Reference proteome</keyword>
<evidence type="ECO:0000256" key="6">
    <source>
        <dbReference type="ARBA" id="ARBA00022989"/>
    </source>
</evidence>
<proteinExistence type="inferred from homology"/>
<dbReference type="InterPro" id="IPR052157">
    <property type="entry name" value="BCAA_transport_permease"/>
</dbReference>
<evidence type="ECO:0000256" key="4">
    <source>
        <dbReference type="ARBA" id="ARBA00022692"/>
    </source>
</evidence>
<evidence type="ECO:0000256" key="1">
    <source>
        <dbReference type="ARBA" id="ARBA00004651"/>
    </source>
</evidence>
<evidence type="ECO:0000256" key="8">
    <source>
        <dbReference type="ARBA" id="ARBA00037998"/>
    </source>
</evidence>
<keyword evidence="2" id="KW-0813">Transport</keyword>
<evidence type="ECO:0000313" key="10">
    <source>
        <dbReference type="EMBL" id="MUG70925.1"/>
    </source>
</evidence>
<dbReference type="PANTHER" id="PTHR11795:SF445">
    <property type="entry name" value="AMINO ACID ABC TRANSPORTER PERMEASE PROTEIN"/>
    <property type="match status" value="1"/>
</dbReference>
<dbReference type="GO" id="GO:0006865">
    <property type="term" value="P:amino acid transport"/>
    <property type="evidence" value="ECO:0007669"/>
    <property type="project" value="UniProtKB-KW"/>
</dbReference>
<feature type="transmembrane region" description="Helical" evidence="9">
    <location>
        <begin position="222"/>
        <end position="249"/>
    </location>
</feature>
<dbReference type="RefSeq" id="WP_127608432.1">
    <property type="nucleotide sequence ID" value="NZ_JARTHJ010000118.1"/>
</dbReference>
<evidence type="ECO:0000256" key="9">
    <source>
        <dbReference type="SAM" id="Phobius"/>
    </source>
</evidence>
<feature type="transmembrane region" description="Helical" evidence="9">
    <location>
        <begin position="97"/>
        <end position="117"/>
    </location>
</feature>
<name>A0A7X2ZAV2_9BACL</name>
<evidence type="ECO:0000256" key="5">
    <source>
        <dbReference type="ARBA" id="ARBA00022970"/>
    </source>
</evidence>
<keyword evidence="3" id="KW-1003">Cell membrane</keyword>
<feature type="transmembrane region" description="Helical" evidence="9">
    <location>
        <begin position="6"/>
        <end position="27"/>
    </location>
</feature>
<keyword evidence="5" id="KW-0029">Amino-acid transport</keyword>
<dbReference type="CDD" id="cd06582">
    <property type="entry name" value="TM_PBP1_LivH_like"/>
    <property type="match status" value="1"/>
</dbReference>
<evidence type="ECO:0000256" key="2">
    <source>
        <dbReference type="ARBA" id="ARBA00022448"/>
    </source>
</evidence>
<dbReference type="Pfam" id="PF02653">
    <property type="entry name" value="BPD_transp_2"/>
    <property type="match status" value="1"/>
</dbReference>
<keyword evidence="7 9" id="KW-0472">Membrane</keyword>
<dbReference type="GO" id="GO:0005886">
    <property type="term" value="C:plasma membrane"/>
    <property type="evidence" value="ECO:0007669"/>
    <property type="project" value="UniProtKB-SubCell"/>
</dbReference>